<evidence type="ECO:0000313" key="7">
    <source>
        <dbReference type="EMBL" id="JAD79628.1"/>
    </source>
</evidence>
<dbReference type="PANTHER" id="PTHR31391:SF64">
    <property type="entry name" value="B3 DOMAIN-CONTAINING PROTEIN OS06G0112300"/>
    <property type="match status" value="1"/>
</dbReference>
<evidence type="ECO:0000256" key="5">
    <source>
        <dbReference type="ARBA" id="ARBA00023242"/>
    </source>
</evidence>
<dbReference type="InterPro" id="IPR044837">
    <property type="entry name" value="REM16-like"/>
</dbReference>
<dbReference type="GO" id="GO:0005634">
    <property type="term" value="C:nucleus"/>
    <property type="evidence" value="ECO:0007669"/>
    <property type="project" value="UniProtKB-SubCell"/>
</dbReference>
<proteinExistence type="predicted"/>
<dbReference type="PANTHER" id="PTHR31391">
    <property type="entry name" value="B3 DOMAIN-CONTAINING PROTEIN OS11G0197600-RELATED"/>
    <property type="match status" value="1"/>
</dbReference>
<keyword evidence="5" id="KW-0539">Nucleus</keyword>
<dbReference type="GO" id="GO:0003677">
    <property type="term" value="F:DNA binding"/>
    <property type="evidence" value="ECO:0007669"/>
    <property type="project" value="UniProtKB-KW"/>
</dbReference>
<dbReference type="Pfam" id="PF02362">
    <property type="entry name" value="B3"/>
    <property type="match status" value="1"/>
</dbReference>
<reference evidence="7" key="1">
    <citation type="submission" date="2014-09" db="EMBL/GenBank/DDBJ databases">
        <authorList>
            <person name="Magalhaes I.L.F."/>
            <person name="Oliveira U."/>
            <person name="Santos F.R."/>
            <person name="Vidigal T.H.D.A."/>
            <person name="Brescovit A.D."/>
            <person name="Santos A.J."/>
        </authorList>
    </citation>
    <scope>NUCLEOTIDE SEQUENCE</scope>
    <source>
        <tissue evidence="7">Shoot tissue taken approximately 20 cm above the soil surface</tissue>
    </source>
</reference>
<keyword evidence="4" id="KW-0804">Transcription</keyword>
<protein>
    <recommendedName>
        <fullName evidence="6">TF-B3 domain-containing protein</fullName>
    </recommendedName>
</protein>
<evidence type="ECO:0000259" key="6">
    <source>
        <dbReference type="PROSITE" id="PS50863"/>
    </source>
</evidence>
<keyword evidence="3" id="KW-0238">DNA-binding</keyword>
<name>A0A0A9CYZ3_ARUDO</name>
<feature type="domain" description="TF-B3" evidence="6">
    <location>
        <begin position="62"/>
        <end position="161"/>
    </location>
</feature>
<evidence type="ECO:0000256" key="1">
    <source>
        <dbReference type="ARBA" id="ARBA00004123"/>
    </source>
</evidence>
<sequence>MEPPACPSKQLPCACTKTKLEAAIKPKTEPCGEDSPLLPLPAPDAAADDWEVTSLSGDHPFFTTVMSRSQVQKPFQLVIPTRFLRHLPEARAPGVLLYGGRSWTVTYCGDLKCKKLGSEWRDFAVDNRLRIGDACVFELMATQAEGETKNSQEMGLVFRVQVLRGDLPEEITSRGATSDEPMVIVD</sequence>
<organism evidence="7">
    <name type="scientific">Arundo donax</name>
    <name type="common">Giant reed</name>
    <name type="synonym">Donax arundinaceus</name>
    <dbReference type="NCBI Taxonomy" id="35708"/>
    <lineage>
        <taxon>Eukaryota</taxon>
        <taxon>Viridiplantae</taxon>
        <taxon>Streptophyta</taxon>
        <taxon>Embryophyta</taxon>
        <taxon>Tracheophyta</taxon>
        <taxon>Spermatophyta</taxon>
        <taxon>Magnoliopsida</taxon>
        <taxon>Liliopsida</taxon>
        <taxon>Poales</taxon>
        <taxon>Poaceae</taxon>
        <taxon>PACMAD clade</taxon>
        <taxon>Arundinoideae</taxon>
        <taxon>Arundineae</taxon>
        <taxon>Arundo</taxon>
    </lineage>
</organism>
<evidence type="ECO:0000256" key="3">
    <source>
        <dbReference type="ARBA" id="ARBA00023125"/>
    </source>
</evidence>
<dbReference type="AlphaFoldDB" id="A0A0A9CYZ3"/>
<dbReference type="InterPro" id="IPR015300">
    <property type="entry name" value="DNA-bd_pseudobarrel_sf"/>
</dbReference>
<reference evidence="7" key="2">
    <citation type="journal article" date="2015" name="Data Brief">
        <title>Shoot transcriptome of the giant reed, Arundo donax.</title>
        <authorList>
            <person name="Barrero R.A."/>
            <person name="Guerrero F.D."/>
            <person name="Moolhuijzen P."/>
            <person name="Goolsby J.A."/>
            <person name="Tidwell J."/>
            <person name="Bellgard S.E."/>
            <person name="Bellgard M.I."/>
        </authorList>
    </citation>
    <scope>NUCLEOTIDE SEQUENCE</scope>
    <source>
        <tissue evidence="7">Shoot tissue taken approximately 20 cm above the soil surface</tissue>
    </source>
</reference>
<evidence type="ECO:0000256" key="4">
    <source>
        <dbReference type="ARBA" id="ARBA00023163"/>
    </source>
</evidence>
<dbReference type="SUPFAM" id="SSF101936">
    <property type="entry name" value="DNA-binding pseudobarrel domain"/>
    <property type="match status" value="1"/>
</dbReference>
<keyword evidence="2" id="KW-0805">Transcription regulation</keyword>
<dbReference type="CDD" id="cd10017">
    <property type="entry name" value="B3_DNA"/>
    <property type="match status" value="1"/>
</dbReference>
<evidence type="ECO:0000256" key="2">
    <source>
        <dbReference type="ARBA" id="ARBA00023015"/>
    </source>
</evidence>
<dbReference type="EMBL" id="GBRH01218267">
    <property type="protein sequence ID" value="JAD79628.1"/>
    <property type="molecule type" value="Transcribed_RNA"/>
</dbReference>
<dbReference type="Gene3D" id="2.40.330.10">
    <property type="entry name" value="DNA-binding pseudobarrel domain"/>
    <property type="match status" value="1"/>
</dbReference>
<accession>A0A0A9CYZ3</accession>
<dbReference type="SMART" id="SM01019">
    <property type="entry name" value="B3"/>
    <property type="match status" value="1"/>
</dbReference>
<dbReference type="PROSITE" id="PS50863">
    <property type="entry name" value="B3"/>
    <property type="match status" value="1"/>
</dbReference>
<comment type="subcellular location">
    <subcellularLocation>
        <location evidence="1">Nucleus</location>
    </subcellularLocation>
</comment>
<dbReference type="InterPro" id="IPR003340">
    <property type="entry name" value="B3_DNA-bd"/>
</dbReference>